<dbReference type="EMBL" id="JASDAP010000008">
    <property type="protein sequence ID" value="KAK1898564.1"/>
    <property type="molecule type" value="Genomic_DNA"/>
</dbReference>
<dbReference type="FunFam" id="1.20.1280.290:FF:000017">
    <property type="entry name" value="lysosomal amino acid transporter 1 homolog"/>
    <property type="match status" value="1"/>
</dbReference>
<reference evidence="16" key="1">
    <citation type="submission" date="2023-04" db="EMBL/GenBank/DDBJ databases">
        <title>Chromosome-level genome of Chaenocephalus aceratus.</title>
        <authorList>
            <person name="Park H."/>
        </authorList>
    </citation>
    <scope>NUCLEOTIDE SEQUENCE</scope>
    <source>
        <strain evidence="16">DE</strain>
        <tissue evidence="16">Muscle</tissue>
    </source>
</reference>
<dbReference type="InterPro" id="IPR051415">
    <property type="entry name" value="LAAT-1"/>
</dbReference>
<evidence type="ECO:0000256" key="15">
    <source>
        <dbReference type="SAM" id="Phobius"/>
    </source>
</evidence>
<proteinExistence type="inferred from homology"/>
<evidence type="ECO:0000256" key="1">
    <source>
        <dbReference type="ARBA" id="ARBA00004155"/>
    </source>
</evidence>
<feature type="transmembrane region" description="Helical" evidence="15">
    <location>
        <begin position="231"/>
        <end position="253"/>
    </location>
</feature>
<keyword evidence="3 15" id="KW-0812">Transmembrane</keyword>
<feature type="transmembrane region" description="Helical" evidence="15">
    <location>
        <begin position="111"/>
        <end position="132"/>
    </location>
</feature>
<comment type="similarity">
    <text evidence="10">Belongs to the laat-1 family.</text>
</comment>
<dbReference type="InterPro" id="IPR006603">
    <property type="entry name" value="PQ-loop_rpt"/>
</dbReference>
<feature type="transmembrane region" description="Helical" evidence="15">
    <location>
        <begin position="144"/>
        <end position="163"/>
    </location>
</feature>
<evidence type="ECO:0000256" key="10">
    <source>
        <dbReference type="ARBA" id="ARBA00038039"/>
    </source>
</evidence>
<dbReference type="PANTHER" id="PTHR16201:SF36">
    <property type="entry name" value="LYSOSOMAL AMINO ACID TRANSPORTER 1 HOMOLOG"/>
    <property type="match status" value="1"/>
</dbReference>
<evidence type="ECO:0000256" key="2">
    <source>
        <dbReference type="ARBA" id="ARBA00022448"/>
    </source>
</evidence>
<dbReference type="GO" id="GO:0015174">
    <property type="term" value="F:basic amino acid transmembrane transporter activity"/>
    <property type="evidence" value="ECO:0007669"/>
    <property type="project" value="TreeGrafter"/>
</dbReference>
<keyword evidence="7 15" id="KW-0472">Membrane</keyword>
<evidence type="ECO:0000256" key="14">
    <source>
        <dbReference type="ARBA" id="ARBA00081269"/>
    </source>
</evidence>
<evidence type="ECO:0000256" key="12">
    <source>
        <dbReference type="ARBA" id="ARBA00068323"/>
    </source>
</evidence>
<evidence type="ECO:0000256" key="7">
    <source>
        <dbReference type="ARBA" id="ARBA00023136"/>
    </source>
</evidence>
<keyword evidence="9" id="KW-0458">Lysosome</keyword>
<evidence type="ECO:0000313" key="16">
    <source>
        <dbReference type="EMBL" id="KAK1898564.1"/>
    </source>
</evidence>
<dbReference type="Gene3D" id="1.20.1280.290">
    <property type="match status" value="2"/>
</dbReference>
<evidence type="ECO:0000256" key="11">
    <source>
        <dbReference type="ARBA" id="ARBA00056009"/>
    </source>
</evidence>
<comment type="subcellular location">
    <subcellularLocation>
        <location evidence="1">Lysosome membrane</location>
        <topology evidence="1">Multi-pass membrane protein</topology>
    </subcellularLocation>
</comment>
<gene>
    <name evidence="16" type="ORF">KUDE01_018088</name>
</gene>
<dbReference type="PANTHER" id="PTHR16201">
    <property type="entry name" value="SEVEN TRANSMEMBRANE PROTEIN 1-RELATED"/>
    <property type="match status" value="1"/>
</dbReference>
<evidence type="ECO:0000313" key="17">
    <source>
        <dbReference type="Proteomes" id="UP001228049"/>
    </source>
</evidence>
<keyword evidence="17" id="KW-1185">Reference proteome</keyword>
<dbReference type="Proteomes" id="UP001228049">
    <property type="component" value="Unassembled WGS sequence"/>
</dbReference>
<dbReference type="SMART" id="SM00679">
    <property type="entry name" value="CTNS"/>
    <property type="match status" value="2"/>
</dbReference>
<keyword evidence="4" id="KW-0677">Repeat</keyword>
<name>A0AAD9FE86_DISEL</name>
<keyword evidence="2" id="KW-0813">Transport</keyword>
<comment type="function">
    <text evidence="11">Amino acid transporter that specifically mediates the pH-dependent export of the cationic amino acids arginine, histidine and lysine from lysosomes.</text>
</comment>
<sequence>MSAPMETQYAFPLQVNMMTDGVLSRGVFGVSTSGNFSSLCPNGSQWVWEGLGECAQDGRDMASIYLGLLSILCFMVSSLPQYYSSCKTGNMDSALSIWFLLLWLGGDSCNLTYTAVYYVIADVMMLALYLYYMTKNRMRQSRMVLHVAGVACVLGFTSSLVHLPGSGAQQEVIPSEFRSRALLSTSDLSAIKAFTPKEIIGFSIGSVSSVLYLCSRLPQMYTNYKRKSTEGVSYFLFALVILGNTTYGLSVLLKNPDEGQGEKSYMIHHLPWLIGSLGTLSLDVIPSRSQGLPLALMLTFDPLPLLTSTLSDRVRAAPGRP</sequence>
<keyword evidence="5" id="KW-0029">Amino-acid transport</keyword>
<dbReference type="Pfam" id="PF04193">
    <property type="entry name" value="PQ-loop"/>
    <property type="match status" value="2"/>
</dbReference>
<comment type="caution">
    <text evidence="16">The sequence shown here is derived from an EMBL/GenBank/DDBJ whole genome shotgun (WGS) entry which is preliminary data.</text>
</comment>
<keyword evidence="8" id="KW-0325">Glycoprotein</keyword>
<evidence type="ECO:0000256" key="4">
    <source>
        <dbReference type="ARBA" id="ARBA00022737"/>
    </source>
</evidence>
<evidence type="ECO:0000256" key="9">
    <source>
        <dbReference type="ARBA" id="ARBA00023228"/>
    </source>
</evidence>
<accession>A0AAD9FE86</accession>
<organism evidence="16 17">
    <name type="scientific">Dissostichus eleginoides</name>
    <name type="common">Patagonian toothfish</name>
    <name type="synonym">Dissostichus amissus</name>
    <dbReference type="NCBI Taxonomy" id="100907"/>
    <lineage>
        <taxon>Eukaryota</taxon>
        <taxon>Metazoa</taxon>
        <taxon>Chordata</taxon>
        <taxon>Craniata</taxon>
        <taxon>Vertebrata</taxon>
        <taxon>Euteleostomi</taxon>
        <taxon>Actinopterygii</taxon>
        <taxon>Neopterygii</taxon>
        <taxon>Teleostei</taxon>
        <taxon>Neoteleostei</taxon>
        <taxon>Acanthomorphata</taxon>
        <taxon>Eupercaria</taxon>
        <taxon>Perciformes</taxon>
        <taxon>Notothenioidei</taxon>
        <taxon>Nototheniidae</taxon>
        <taxon>Dissostichus</taxon>
    </lineage>
</organism>
<evidence type="ECO:0000256" key="8">
    <source>
        <dbReference type="ARBA" id="ARBA00023180"/>
    </source>
</evidence>
<evidence type="ECO:0000256" key="3">
    <source>
        <dbReference type="ARBA" id="ARBA00022692"/>
    </source>
</evidence>
<evidence type="ECO:0000256" key="13">
    <source>
        <dbReference type="ARBA" id="ARBA00079342"/>
    </source>
</evidence>
<protein>
    <recommendedName>
        <fullName evidence="12">Lysosomal amino acid transporter 1 homolog</fullName>
    </recommendedName>
    <alternativeName>
        <fullName evidence="13">PQ-loop repeat-containing protein 2</fullName>
    </alternativeName>
    <alternativeName>
        <fullName evidence="14">Solute carrier family 66 member 1</fullName>
    </alternativeName>
</protein>
<evidence type="ECO:0000256" key="6">
    <source>
        <dbReference type="ARBA" id="ARBA00022989"/>
    </source>
</evidence>
<evidence type="ECO:0000256" key="5">
    <source>
        <dbReference type="ARBA" id="ARBA00022970"/>
    </source>
</evidence>
<keyword evidence="6 15" id="KW-1133">Transmembrane helix</keyword>
<dbReference type="GO" id="GO:0005765">
    <property type="term" value="C:lysosomal membrane"/>
    <property type="evidence" value="ECO:0007669"/>
    <property type="project" value="UniProtKB-SubCell"/>
</dbReference>
<feature type="transmembrane region" description="Helical" evidence="15">
    <location>
        <begin position="199"/>
        <end position="219"/>
    </location>
</feature>
<feature type="transmembrane region" description="Helical" evidence="15">
    <location>
        <begin position="64"/>
        <end position="83"/>
    </location>
</feature>
<dbReference type="AlphaFoldDB" id="A0AAD9FE86"/>